<proteinExistence type="predicted"/>
<gene>
    <name evidence="2" type="ORF">FHX33_003594</name>
</gene>
<feature type="domain" description="Phage tail collar" evidence="1">
    <location>
        <begin position="7"/>
        <end position="63"/>
    </location>
</feature>
<name>A0A7W4UYW8_LEIAQ</name>
<dbReference type="InterPro" id="IPR037053">
    <property type="entry name" value="Phage_tail_collar_dom_sf"/>
</dbReference>
<protein>
    <submittedName>
        <fullName evidence="2">Microcystin-dependent protein</fullName>
    </submittedName>
</protein>
<dbReference type="RefSeq" id="WP_021760627.1">
    <property type="nucleotide sequence ID" value="NZ_JACHVP010000004.1"/>
</dbReference>
<organism evidence="2 3">
    <name type="scientific">Leifsonia aquatica</name>
    <name type="common">Corynebacterium aquaticum</name>
    <dbReference type="NCBI Taxonomy" id="144185"/>
    <lineage>
        <taxon>Bacteria</taxon>
        <taxon>Bacillati</taxon>
        <taxon>Actinomycetota</taxon>
        <taxon>Actinomycetes</taxon>
        <taxon>Micrococcales</taxon>
        <taxon>Microbacteriaceae</taxon>
        <taxon>Leifsonia</taxon>
    </lineage>
</organism>
<reference evidence="2 3" key="1">
    <citation type="submission" date="2020-08" db="EMBL/GenBank/DDBJ databases">
        <title>Sequencing the genomes of 1000 actinobacteria strains.</title>
        <authorList>
            <person name="Klenk H.-P."/>
        </authorList>
    </citation>
    <scope>NUCLEOTIDE SEQUENCE [LARGE SCALE GENOMIC DNA]</scope>
    <source>
        <strain evidence="2 3">DSM 20146</strain>
    </source>
</reference>
<dbReference type="Gene3D" id="3.90.1340.10">
    <property type="entry name" value="Phage tail collar domain"/>
    <property type="match status" value="1"/>
</dbReference>
<sequence>MSEPFLGEIRIAAFSFPPKGWSLCNGQLLPINQNQALFSLLGTQFGGNGQTTFGLPDLRGRVPVGFSSDNPLGKLFGEASHVLKVSELAPHAHAASVASSATVTTPTGTAYLAQPGKAAYAASASTAMSAGSVAPVGQNQPHENMAPYTVVSYIIALTGIFPSQN</sequence>
<accession>A0A7W4UYW8</accession>
<evidence type="ECO:0000259" key="1">
    <source>
        <dbReference type="Pfam" id="PF07484"/>
    </source>
</evidence>
<evidence type="ECO:0000313" key="3">
    <source>
        <dbReference type="Proteomes" id="UP000538196"/>
    </source>
</evidence>
<dbReference type="InterPro" id="IPR011083">
    <property type="entry name" value="Phage_tail_collar_dom"/>
</dbReference>
<dbReference type="SUPFAM" id="SSF88874">
    <property type="entry name" value="Receptor-binding domain of short tail fibre protein gp12"/>
    <property type="match status" value="1"/>
</dbReference>
<dbReference type="EMBL" id="JACHVP010000004">
    <property type="protein sequence ID" value="MBB2968818.1"/>
    <property type="molecule type" value="Genomic_DNA"/>
</dbReference>
<keyword evidence="3" id="KW-1185">Reference proteome</keyword>
<evidence type="ECO:0000313" key="2">
    <source>
        <dbReference type="EMBL" id="MBB2968818.1"/>
    </source>
</evidence>
<comment type="caution">
    <text evidence="2">The sequence shown here is derived from an EMBL/GenBank/DDBJ whole genome shotgun (WGS) entry which is preliminary data.</text>
</comment>
<dbReference type="Pfam" id="PF07484">
    <property type="entry name" value="Collar"/>
    <property type="match status" value="1"/>
</dbReference>
<dbReference type="Proteomes" id="UP000538196">
    <property type="component" value="Unassembled WGS sequence"/>
</dbReference>
<dbReference type="AlphaFoldDB" id="A0A7W4UYW8"/>